<protein>
    <recommendedName>
        <fullName evidence="1">Mannosylglycerate hydrolase MGH1-like glycoside hydrolase domain-containing protein</fullName>
    </recommendedName>
</protein>
<feature type="non-terminal residue" evidence="2">
    <location>
        <position position="206"/>
    </location>
</feature>
<dbReference type="GO" id="GO:0005975">
    <property type="term" value="P:carbohydrate metabolic process"/>
    <property type="evidence" value="ECO:0007669"/>
    <property type="project" value="InterPro"/>
</dbReference>
<reference evidence="2" key="1">
    <citation type="submission" date="2018-05" db="EMBL/GenBank/DDBJ databases">
        <authorList>
            <person name="Lanie J.A."/>
            <person name="Ng W.-L."/>
            <person name="Kazmierczak K.M."/>
            <person name="Andrzejewski T.M."/>
            <person name="Davidsen T.M."/>
            <person name="Wayne K.J."/>
            <person name="Tettelin H."/>
            <person name="Glass J.I."/>
            <person name="Rusch D."/>
            <person name="Podicherti R."/>
            <person name="Tsui H.-C.T."/>
            <person name="Winkler M.E."/>
        </authorList>
    </citation>
    <scope>NUCLEOTIDE SEQUENCE</scope>
</reference>
<proteinExistence type="predicted"/>
<gene>
    <name evidence="2" type="ORF">METZ01_LOCUS104701</name>
</gene>
<dbReference type="InterPro" id="IPR054491">
    <property type="entry name" value="MGH1-like_GH"/>
</dbReference>
<dbReference type="Pfam" id="PF22422">
    <property type="entry name" value="MGH1-like_GH"/>
    <property type="match status" value="1"/>
</dbReference>
<dbReference type="SUPFAM" id="SSF48208">
    <property type="entry name" value="Six-hairpin glycosidases"/>
    <property type="match status" value="1"/>
</dbReference>
<organism evidence="2">
    <name type="scientific">marine metagenome</name>
    <dbReference type="NCBI Taxonomy" id="408172"/>
    <lineage>
        <taxon>unclassified sequences</taxon>
        <taxon>metagenomes</taxon>
        <taxon>ecological metagenomes</taxon>
    </lineage>
</organism>
<evidence type="ECO:0000313" key="2">
    <source>
        <dbReference type="EMBL" id="SVA51847.1"/>
    </source>
</evidence>
<sequence length="206" mass="22620">VSASDQFRATTETPSVGPSRKETIVQRGFLVGGNGLPDPSFVDLRAAVGRLLEDHWVSEGYAAPNPGIYPWQWLWDSCFHVLIWQALGEGGRAQRELAEVFRPQAPSGFVPHMNYVQAPGAHEDLWGRRDGSSITQPPMYGHAVAELVRAGSPPPDEVVDAAVAGVGFLIDQRARHRSGLLLVCHPWETGIDDSPRWDDRCPDGYD</sequence>
<feature type="domain" description="Mannosylglycerate hydrolase MGH1-like glycoside hydrolase" evidence="1">
    <location>
        <begin position="69"/>
        <end position="199"/>
    </location>
</feature>
<dbReference type="AlphaFoldDB" id="A0A381WIR0"/>
<feature type="non-terminal residue" evidence="2">
    <location>
        <position position="1"/>
    </location>
</feature>
<dbReference type="EMBL" id="UINC01011801">
    <property type="protein sequence ID" value="SVA51847.1"/>
    <property type="molecule type" value="Genomic_DNA"/>
</dbReference>
<dbReference type="InterPro" id="IPR012341">
    <property type="entry name" value="6hp_glycosidase-like_sf"/>
</dbReference>
<name>A0A381WIR0_9ZZZZ</name>
<evidence type="ECO:0000259" key="1">
    <source>
        <dbReference type="Pfam" id="PF22422"/>
    </source>
</evidence>
<accession>A0A381WIR0</accession>
<dbReference type="Gene3D" id="1.50.10.10">
    <property type="match status" value="1"/>
</dbReference>
<dbReference type="InterPro" id="IPR008928">
    <property type="entry name" value="6-hairpin_glycosidase_sf"/>
</dbReference>